<keyword evidence="2" id="KW-1185">Reference proteome</keyword>
<proteinExistence type="predicted"/>
<dbReference type="AlphaFoldDB" id="A0A673MG94"/>
<sequence>MNILRKRLAPAVWLSTITKTLNNTSVNGRSPQRKPLLLKTVHFKCAKDKLVVSQICWNVPKILVNIHRAR</sequence>
<name>A0A673MG94_9TELE</name>
<organism evidence="1 2">
    <name type="scientific">Sinocyclocheilus rhinocerous</name>
    <dbReference type="NCBI Taxonomy" id="307959"/>
    <lineage>
        <taxon>Eukaryota</taxon>
        <taxon>Metazoa</taxon>
        <taxon>Chordata</taxon>
        <taxon>Craniata</taxon>
        <taxon>Vertebrata</taxon>
        <taxon>Euteleostomi</taxon>
        <taxon>Actinopterygii</taxon>
        <taxon>Neopterygii</taxon>
        <taxon>Teleostei</taxon>
        <taxon>Ostariophysi</taxon>
        <taxon>Cypriniformes</taxon>
        <taxon>Cyprinidae</taxon>
        <taxon>Cyprininae</taxon>
        <taxon>Sinocyclocheilus</taxon>
    </lineage>
</organism>
<reference evidence="1" key="2">
    <citation type="submission" date="2025-09" db="UniProtKB">
        <authorList>
            <consortium name="Ensembl"/>
        </authorList>
    </citation>
    <scope>IDENTIFICATION</scope>
</reference>
<accession>A0A673MG94</accession>
<dbReference type="Proteomes" id="UP000472270">
    <property type="component" value="Unassembled WGS sequence"/>
</dbReference>
<reference evidence="1" key="1">
    <citation type="submission" date="2025-08" db="UniProtKB">
        <authorList>
            <consortium name="Ensembl"/>
        </authorList>
    </citation>
    <scope>IDENTIFICATION</scope>
</reference>
<evidence type="ECO:0000313" key="1">
    <source>
        <dbReference type="Ensembl" id="ENSSRHP00000089597.1"/>
    </source>
</evidence>
<evidence type="ECO:0000313" key="2">
    <source>
        <dbReference type="Proteomes" id="UP000472270"/>
    </source>
</evidence>
<dbReference type="Ensembl" id="ENSSRHT00000092017.1">
    <property type="protein sequence ID" value="ENSSRHP00000089597.1"/>
    <property type="gene ID" value="ENSSRHG00000044266.1"/>
</dbReference>
<protein>
    <recommendedName>
        <fullName evidence="3">Secreted protein</fullName>
    </recommendedName>
</protein>
<evidence type="ECO:0008006" key="3">
    <source>
        <dbReference type="Google" id="ProtNLM"/>
    </source>
</evidence>